<keyword evidence="3" id="KW-1185">Reference proteome</keyword>
<evidence type="ECO:0000313" key="2">
    <source>
        <dbReference type="EMBL" id="QUX30128.1"/>
    </source>
</evidence>
<dbReference type="RefSeq" id="WP_212642929.1">
    <property type="nucleotide sequence ID" value="NZ_CP074132.1"/>
</dbReference>
<evidence type="ECO:0000256" key="1">
    <source>
        <dbReference type="SAM" id="MobiDB-lite"/>
    </source>
</evidence>
<evidence type="ECO:0000313" key="3">
    <source>
        <dbReference type="Proteomes" id="UP000678016"/>
    </source>
</evidence>
<accession>A0ABX8CC39</accession>
<gene>
    <name evidence="2" type="ORF">KGD83_06180</name>
</gene>
<feature type="region of interest" description="Disordered" evidence="1">
    <location>
        <begin position="76"/>
        <end position="114"/>
    </location>
</feature>
<sequence>MTSITETTGFVTGFAMPSRQLSPTAVQGDLLGGHTDVLAVYGGTTVGNGGTGVHGSRSPLIVSQVERTVLGDGSGVSVESGLALDRGKRQTKHAAEATQRPYGASGECPRRIPA</sequence>
<dbReference type="Proteomes" id="UP000678016">
    <property type="component" value="Chromosome"/>
</dbReference>
<reference evidence="3" key="1">
    <citation type="submission" date="2021-05" db="EMBL/GenBank/DDBJ databases">
        <title>Direct Submission.</title>
        <authorList>
            <person name="Li K."/>
            <person name="Gao J."/>
        </authorList>
    </citation>
    <scope>NUCLEOTIDE SEQUENCE [LARGE SCALE GENOMIC DNA]</scope>
    <source>
        <strain evidence="3">HDS12</strain>
    </source>
</reference>
<dbReference type="EMBL" id="CP074132">
    <property type="protein sequence ID" value="QUX30128.1"/>
    <property type="molecule type" value="Genomic_DNA"/>
</dbReference>
<organism evidence="2 3">
    <name type="scientific">Nocardiopsis akebiae</name>
    <dbReference type="NCBI Taxonomy" id="2831968"/>
    <lineage>
        <taxon>Bacteria</taxon>
        <taxon>Bacillati</taxon>
        <taxon>Actinomycetota</taxon>
        <taxon>Actinomycetes</taxon>
        <taxon>Streptosporangiales</taxon>
        <taxon>Nocardiopsidaceae</taxon>
        <taxon>Nocardiopsis</taxon>
    </lineage>
</organism>
<proteinExistence type="predicted"/>
<name>A0ABX8CC39_9ACTN</name>
<protein>
    <submittedName>
        <fullName evidence="2">Uncharacterized protein</fullName>
    </submittedName>
</protein>